<keyword evidence="5" id="KW-1185">Reference proteome</keyword>
<sequence>MATGNFGQPSIPHFDGHYNHWSMLMENFLRSKEYWQVVSEGIDEPTNGTVVTEAQRKELKVLRLKDLKAKNYLFQAIDRSILETILCKDTSKHIWDSMKKKYQGSARAKRQQLQTLRLEFKTLRMKSAHVIEELSIDELQSSLQIHERKICQQEKEEHVLKVSTENHSITRGGRGKGNGRGRGGERGNNDCGYQNHHHQHEYGHYESECRVNLNKENRERTNFAKNEEVSLLMLQEKGYEISIKDGVCKIQDEKLGLIAQVDVTPNMMFPLYLHTITNSCFSARMKDEGWLWHFRYGHLNFGGLKTLQQKNMVTGLPQILISSQVCEECVISKQHREPFQKGKSWWARKTLDLVHLDLCGPITQMSNGAYKLYNLITKKIVISRDVVFDEDQFWNWDAKNCEQPIEADFDRDNEDGRQQPLEQVQNEQQAAELANECLHRKKKRPAWMEDYVVEGINEEEVPHFALFSDCDPDQLADIFTKPLKLFPFQKLRRSMGVCTLENSV</sequence>
<dbReference type="OrthoDB" id="1193023at2759"/>
<evidence type="ECO:0000313" key="5">
    <source>
        <dbReference type="Proteomes" id="UP001165190"/>
    </source>
</evidence>
<feature type="domain" description="GAG-pre-integrase" evidence="2">
    <location>
        <begin position="276"/>
        <end position="334"/>
    </location>
</feature>
<feature type="region of interest" description="Disordered" evidence="1">
    <location>
        <begin position="164"/>
        <end position="197"/>
    </location>
</feature>
<dbReference type="PANTHER" id="PTHR35317:SF27">
    <property type="entry name" value="RETROVIRUS-RELATED POL POLYPROTEIN FROM TRANSPOSON TNT 1-94"/>
    <property type="match status" value="1"/>
</dbReference>
<dbReference type="AlphaFoldDB" id="A0A9W7MQC1"/>
<comment type="caution">
    <text evidence="4">The sequence shown here is derived from an EMBL/GenBank/DDBJ whole genome shotgun (WGS) entry which is preliminary data.</text>
</comment>
<reference evidence="4" key="1">
    <citation type="submission" date="2023-05" db="EMBL/GenBank/DDBJ databases">
        <title>Genome and transcriptome analyses reveal genes involved in the formation of fine ridges on petal epidermal cells in Hibiscus trionum.</title>
        <authorList>
            <person name="Koshimizu S."/>
            <person name="Masuda S."/>
            <person name="Ishii T."/>
            <person name="Shirasu K."/>
            <person name="Hoshino A."/>
            <person name="Arita M."/>
        </authorList>
    </citation>
    <scope>NUCLEOTIDE SEQUENCE</scope>
    <source>
        <strain evidence="4">Hamamatsu line</strain>
    </source>
</reference>
<evidence type="ECO:0000256" key="1">
    <source>
        <dbReference type="SAM" id="MobiDB-lite"/>
    </source>
</evidence>
<dbReference type="InterPro" id="IPR025724">
    <property type="entry name" value="GAG-pre-integrase_dom"/>
</dbReference>
<accession>A0A9W7MQC1</accession>
<dbReference type="InterPro" id="IPR057670">
    <property type="entry name" value="SH3_retrovirus"/>
</dbReference>
<dbReference type="PANTHER" id="PTHR35317">
    <property type="entry name" value="OS04G0629600 PROTEIN"/>
    <property type="match status" value="1"/>
</dbReference>
<dbReference type="Pfam" id="PF14223">
    <property type="entry name" value="Retrotran_gag_2"/>
    <property type="match status" value="1"/>
</dbReference>
<feature type="domain" description="Retroviral polymerase SH3-like" evidence="3">
    <location>
        <begin position="368"/>
        <end position="398"/>
    </location>
</feature>
<protein>
    <recommendedName>
        <fullName evidence="6">GAG-pre-integrase domain-containing protein</fullName>
    </recommendedName>
</protein>
<name>A0A9W7MQC1_HIBTR</name>
<evidence type="ECO:0000259" key="2">
    <source>
        <dbReference type="Pfam" id="PF13976"/>
    </source>
</evidence>
<dbReference type="Pfam" id="PF25597">
    <property type="entry name" value="SH3_retrovirus"/>
    <property type="match status" value="1"/>
</dbReference>
<evidence type="ECO:0000259" key="3">
    <source>
        <dbReference type="Pfam" id="PF25597"/>
    </source>
</evidence>
<dbReference type="Proteomes" id="UP001165190">
    <property type="component" value="Unassembled WGS sequence"/>
</dbReference>
<evidence type="ECO:0008006" key="6">
    <source>
        <dbReference type="Google" id="ProtNLM"/>
    </source>
</evidence>
<proteinExistence type="predicted"/>
<dbReference type="Pfam" id="PF13976">
    <property type="entry name" value="gag_pre-integrs"/>
    <property type="match status" value="1"/>
</dbReference>
<organism evidence="4 5">
    <name type="scientific">Hibiscus trionum</name>
    <name type="common">Flower of an hour</name>
    <dbReference type="NCBI Taxonomy" id="183268"/>
    <lineage>
        <taxon>Eukaryota</taxon>
        <taxon>Viridiplantae</taxon>
        <taxon>Streptophyta</taxon>
        <taxon>Embryophyta</taxon>
        <taxon>Tracheophyta</taxon>
        <taxon>Spermatophyta</taxon>
        <taxon>Magnoliopsida</taxon>
        <taxon>eudicotyledons</taxon>
        <taxon>Gunneridae</taxon>
        <taxon>Pentapetalae</taxon>
        <taxon>rosids</taxon>
        <taxon>malvids</taxon>
        <taxon>Malvales</taxon>
        <taxon>Malvaceae</taxon>
        <taxon>Malvoideae</taxon>
        <taxon>Hibiscus</taxon>
    </lineage>
</organism>
<gene>
    <name evidence="4" type="ORF">HRI_004556900</name>
</gene>
<evidence type="ECO:0000313" key="4">
    <source>
        <dbReference type="EMBL" id="GMJ08877.1"/>
    </source>
</evidence>
<dbReference type="EMBL" id="BSYR01000053">
    <property type="protein sequence ID" value="GMJ08877.1"/>
    <property type="molecule type" value="Genomic_DNA"/>
</dbReference>